<feature type="region of interest" description="Disordered" evidence="1">
    <location>
        <begin position="123"/>
        <end position="155"/>
    </location>
</feature>
<dbReference type="AlphaFoldDB" id="A0A2P5HVN3"/>
<feature type="region of interest" description="Disordered" evidence="1">
    <location>
        <begin position="726"/>
        <end position="771"/>
    </location>
</feature>
<dbReference type="OrthoDB" id="192611at2759"/>
<reference evidence="4" key="1">
    <citation type="submission" date="2017-09" db="EMBL/GenBank/DDBJ databases">
        <title>Polyketide synthases of a Diaporthe helianthi virulent isolate.</title>
        <authorList>
            <person name="Baroncelli R."/>
        </authorList>
    </citation>
    <scope>NUCLEOTIDE SEQUENCE [LARGE SCALE GENOMIC DNA]</scope>
    <source>
        <strain evidence="4">7/96</strain>
    </source>
</reference>
<dbReference type="InterPro" id="IPR024764">
    <property type="entry name" value="TFIIIC_Znf"/>
</dbReference>
<feature type="compositionally biased region" description="Acidic residues" evidence="1">
    <location>
        <begin position="53"/>
        <end position="71"/>
    </location>
</feature>
<evidence type="ECO:0000259" key="3">
    <source>
        <dbReference type="Pfam" id="PF12660"/>
    </source>
</evidence>
<name>A0A2P5HVN3_DIAHE</name>
<evidence type="ECO:0000313" key="4">
    <source>
        <dbReference type="EMBL" id="POS74285.1"/>
    </source>
</evidence>
<evidence type="ECO:0000313" key="5">
    <source>
        <dbReference type="Proteomes" id="UP000094444"/>
    </source>
</evidence>
<feature type="region of interest" description="Disordered" evidence="1">
    <location>
        <begin position="49"/>
        <end position="107"/>
    </location>
</feature>
<dbReference type="InterPro" id="IPR024761">
    <property type="entry name" value="TFIIIC_delta_N"/>
</dbReference>
<organism evidence="4 5">
    <name type="scientific">Diaporthe helianthi</name>
    <dbReference type="NCBI Taxonomy" id="158607"/>
    <lineage>
        <taxon>Eukaryota</taxon>
        <taxon>Fungi</taxon>
        <taxon>Dikarya</taxon>
        <taxon>Ascomycota</taxon>
        <taxon>Pezizomycotina</taxon>
        <taxon>Sordariomycetes</taxon>
        <taxon>Sordariomycetidae</taxon>
        <taxon>Diaporthales</taxon>
        <taxon>Diaporthaceae</taxon>
        <taxon>Diaporthe</taxon>
    </lineage>
</organism>
<evidence type="ECO:0000259" key="2">
    <source>
        <dbReference type="Pfam" id="PF12657"/>
    </source>
</evidence>
<proteinExistence type="predicted"/>
<accession>A0A2P5HVN3</accession>
<dbReference type="Proteomes" id="UP000094444">
    <property type="component" value="Unassembled WGS sequence"/>
</dbReference>
<dbReference type="EMBL" id="MAVT02000656">
    <property type="protein sequence ID" value="POS74285.1"/>
    <property type="molecule type" value="Genomic_DNA"/>
</dbReference>
<evidence type="ECO:0008006" key="6">
    <source>
        <dbReference type="Google" id="ProtNLM"/>
    </source>
</evidence>
<evidence type="ECO:0000256" key="1">
    <source>
        <dbReference type="SAM" id="MobiDB-lite"/>
    </source>
</evidence>
<feature type="domain" description="Transcription factor IIIC 90kDa subunit N-terminal" evidence="2">
    <location>
        <begin position="341"/>
        <end position="699"/>
    </location>
</feature>
<dbReference type="InParanoid" id="A0A2P5HVN3"/>
<feature type="domain" description="Transcription factor IIIC 90kDa subunit N-terminal" evidence="2">
    <location>
        <begin position="247"/>
        <end position="285"/>
    </location>
</feature>
<feature type="compositionally biased region" description="Acidic residues" evidence="1">
    <location>
        <begin position="625"/>
        <end position="637"/>
    </location>
</feature>
<sequence>MKDSKILPLRGLKLNSKPFNHRAIAWSCDAELAVAADDSLVVFLPEFPVLDPNDGDEDGDEDKPMAEDDAQDLQVQDGYLSSRLPKQYGEGDDEDEDRLEEDSEDDDIDAAAAATAAAAAAASQANGAGKSEMGGGDDTHQAATRANIDPLDTSDPRRQFFDGMRHFPVSWPYLSADLNAHVWDAAGRQMPLLHTNVRDHLDRDVTHILEAMPKDAEQEAEYMESGAVIPFHEVNHHPGAGVGLIGSTGTSMNHVVAVEWSPNGLGRNRRPVLAVLTGCGGLAVYGEGCAMPFGSTVRPLRSVAAKGKGAARDLTSWVVLWAVGENFVVPGQEDYGYGEFIKAFSWGQEIGPGKALLGYMNDLREVVILSVGTEYRTNKEDGLEEAVWNVHEVSRFEVEMPHGQQDVNDPDYVPGGSSYCIRWSPWVQAKDKWTCVISYMERNYVGFRRITLNAPSWKPRELPKVTVDPSDWDGRCVHLGPDAFLEFENMVWNVANTKLCRGYIATPLIAEPFEVDLARSNRKRPKAEHSTDQCNTSLPSHELITNPITGLVVHPPILQTGSPSLVPSYTAVRLSATATNPFWWESNVTKPGDQPDEPQWVAEIQQKICSKLPQGLAGQVGIFGDDGEDGEDGVDPDDGAKAANGEPDGDDNGSGSEESSDDEMDASDGFVGPDVHPHRVRIWGLTISPGGGSTAVLATTQLTQKPERGGWHSHRSRVMFGYTEGSARRVGPQEPPPQQRQQQQQRPLRPEDFLDPSLGGTLGTEDSPQNVDNLTTEARLWEWMYGGGPGVPGITHYAYPPEAQDGTISPARAAQEALDALAQARRDRVRDIFRPFVESQRCEICDDGRTRFGPIPGSTDQSHDRGNGGEGAIGRQLDCVCENGHRVAVCGASGLAIGEPGISRCCGVCRSRCIDIDVLVDKVLLPAGKADEAEIVRRDITDDVCVRCGGKYLD</sequence>
<gene>
    <name evidence="4" type="ORF">DHEL01_v207330</name>
</gene>
<feature type="domain" description="Transcription factor IIIC putative zinc-finger" evidence="3">
    <location>
        <begin position="879"/>
        <end position="952"/>
    </location>
</feature>
<comment type="caution">
    <text evidence="4">The sequence shown here is derived from an EMBL/GenBank/DDBJ whole genome shotgun (WGS) entry which is preliminary data.</text>
</comment>
<feature type="compositionally biased region" description="Acidic residues" evidence="1">
    <location>
        <begin position="90"/>
        <end position="107"/>
    </location>
</feature>
<protein>
    <recommendedName>
        <fullName evidence="6">Transcription factor IIIC 90kDa subunit N-terminal domain-containing protein</fullName>
    </recommendedName>
</protein>
<dbReference type="Pfam" id="PF12660">
    <property type="entry name" value="zf-TFIIIC"/>
    <property type="match status" value="1"/>
</dbReference>
<dbReference type="Pfam" id="PF12657">
    <property type="entry name" value="TFIIIC_delta"/>
    <property type="match status" value="2"/>
</dbReference>
<keyword evidence="5" id="KW-1185">Reference proteome</keyword>
<feature type="region of interest" description="Disordered" evidence="1">
    <location>
        <begin position="619"/>
        <end position="675"/>
    </location>
</feature>
<dbReference type="STRING" id="158607.A0A2P5HVN3"/>